<reference evidence="2 3" key="1">
    <citation type="journal article" date="2024" name="BMC Genomics">
        <title>De novo assembly and annotation of Popillia japonica's genome with initial clues to its potential as an invasive pest.</title>
        <authorList>
            <person name="Cucini C."/>
            <person name="Boschi S."/>
            <person name="Funari R."/>
            <person name="Cardaioli E."/>
            <person name="Iannotti N."/>
            <person name="Marturano G."/>
            <person name="Paoli F."/>
            <person name="Bruttini M."/>
            <person name="Carapelli A."/>
            <person name="Frati F."/>
            <person name="Nardi F."/>
        </authorList>
    </citation>
    <scope>NUCLEOTIDE SEQUENCE [LARGE SCALE GENOMIC DNA]</scope>
    <source>
        <strain evidence="2">DMR45628</strain>
    </source>
</reference>
<sequence>MYKNLLCLFLLSRGRVLSAVFAIQDFYWRDYAHGFVPKDAFEGKPGIYIGQVYYNGHGLIPATVYPYRNAAVMVYDTRQNMKENIKILCNSDTSKFYWQGQMAYAIRGGFQDDQNLFIGLVKHEGSWKIGKVKDIDAYENKGLYVWDKAGNHVKFTNFHLLKYNFSNTPSSDPYAYDIRNLAIH</sequence>
<dbReference type="InterPro" id="IPR006616">
    <property type="entry name" value="DM9_repeat"/>
</dbReference>
<accession>A0AAW1KH75</accession>
<name>A0AAW1KH75_POPJA</name>
<dbReference type="PANTHER" id="PTHR31649">
    <property type="entry name" value="AGAP009604-PA"/>
    <property type="match status" value="1"/>
</dbReference>
<dbReference type="Pfam" id="PF11901">
    <property type="entry name" value="DM9"/>
    <property type="match status" value="1"/>
</dbReference>
<keyword evidence="3" id="KW-1185">Reference proteome</keyword>
<feature type="signal peptide" evidence="1">
    <location>
        <begin position="1"/>
        <end position="18"/>
    </location>
</feature>
<dbReference type="EMBL" id="JASPKY010000236">
    <property type="protein sequence ID" value="KAK9717789.1"/>
    <property type="molecule type" value="Genomic_DNA"/>
</dbReference>
<dbReference type="Proteomes" id="UP001458880">
    <property type="component" value="Unassembled WGS sequence"/>
</dbReference>
<comment type="caution">
    <text evidence="2">The sequence shown here is derived from an EMBL/GenBank/DDBJ whole genome shotgun (WGS) entry which is preliminary data.</text>
</comment>
<organism evidence="2 3">
    <name type="scientific">Popillia japonica</name>
    <name type="common">Japanese beetle</name>
    <dbReference type="NCBI Taxonomy" id="7064"/>
    <lineage>
        <taxon>Eukaryota</taxon>
        <taxon>Metazoa</taxon>
        <taxon>Ecdysozoa</taxon>
        <taxon>Arthropoda</taxon>
        <taxon>Hexapoda</taxon>
        <taxon>Insecta</taxon>
        <taxon>Pterygota</taxon>
        <taxon>Neoptera</taxon>
        <taxon>Endopterygota</taxon>
        <taxon>Coleoptera</taxon>
        <taxon>Polyphaga</taxon>
        <taxon>Scarabaeiformia</taxon>
        <taxon>Scarabaeidae</taxon>
        <taxon>Rutelinae</taxon>
        <taxon>Popillia</taxon>
    </lineage>
</organism>
<evidence type="ECO:0000313" key="3">
    <source>
        <dbReference type="Proteomes" id="UP001458880"/>
    </source>
</evidence>
<protein>
    <submittedName>
        <fullName evidence="2">Uncharacterized protein</fullName>
    </submittedName>
</protein>
<evidence type="ECO:0000313" key="2">
    <source>
        <dbReference type="EMBL" id="KAK9717789.1"/>
    </source>
</evidence>
<keyword evidence="1" id="KW-0732">Signal</keyword>
<feature type="chain" id="PRO_5043732673" evidence="1">
    <location>
        <begin position="19"/>
        <end position="184"/>
    </location>
</feature>
<dbReference type="PANTHER" id="PTHR31649:SF10">
    <property type="entry name" value="IP19903P-RELATED"/>
    <property type="match status" value="1"/>
</dbReference>
<evidence type="ECO:0000256" key="1">
    <source>
        <dbReference type="SAM" id="SignalP"/>
    </source>
</evidence>
<proteinExistence type="predicted"/>
<gene>
    <name evidence="2" type="ORF">QE152_g23520</name>
</gene>
<dbReference type="AlphaFoldDB" id="A0AAW1KH75"/>